<dbReference type="EMBL" id="LAZR01000578">
    <property type="protein sequence ID" value="KKN63816.1"/>
    <property type="molecule type" value="Genomic_DNA"/>
</dbReference>
<dbReference type="FunFam" id="3.20.20.140:FF:000019">
    <property type="entry name" value="Cytosine deaminase"/>
    <property type="match status" value="1"/>
</dbReference>
<evidence type="ECO:0000313" key="5">
    <source>
        <dbReference type="EMBL" id="KKN63816.1"/>
    </source>
</evidence>
<dbReference type="SUPFAM" id="SSF51338">
    <property type="entry name" value="Composite domain of metallo-dependent hydrolases"/>
    <property type="match status" value="1"/>
</dbReference>
<sequence>MFDFVLRQSRLVDHPDLVDIGVSGGRIAAIAPTLPDGPPSRSAKGRLVCGGFIESHIHLDKACILDRCAICDGTLREAVTLAAKAKAGFTQEDVYARASRVVEQAIIHGTTRLRTFVEVDPRAQLRSFEAILQIKRDYAFAVDIGICAFAQEGLTQEMETHRLLETALRNGADLVGGCPYQDPKPDQHIRLILDLAERFGVFADFHIDFDLEPTGSDMPALIRETRERGLEGRVAIGHATKMSAMSPDEFAGLGRQLSDAGIALTVLPATDLFLMGRDADRLVPRGVTRADRLGTLGVTTAIATNNVLNPFTPYGDASLIRMANLFANVAQLGTDEELTDVFAMVTTSPARILGRDARVAIGASADLVLIDALDPASAVREIAQPLAGWKRGVQTFERPTPVILSADGTQRASAERRGYPTTS</sequence>
<name>A0A0F9URN4_9ZZZZ</name>
<evidence type="ECO:0000259" key="4">
    <source>
        <dbReference type="Pfam" id="PF01979"/>
    </source>
</evidence>
<dbReference type="PANTHER" id="PTHR32027:SF9">
    <property type="entry name" value="BLL3847 PROTEIN"/>
    <property type="match status" value="1"/>
</dbReference>
<feature type="domain" description="Amidohydrolase-related" evidence="4">
    <location>
        <begin position="48"/>
        <end position="385"/>
    </location>
</feature>
<proteinExistence type="predicted"/>
<reference evidence="5" key="1">
    <citation type="journal article" date="2015" name="Nature">
        <title>Complex archaea that bridge the gap between prokaryotes and eukaryotes.</title>
        <authorList>
            <person name="Spang A."/>
            <person name="Saw J.H."/>
            <person name="Jorgensen S.L."/>
            <person name="Zaremba-Niedzwiedzka K."/>
            <person name="Martijn J."/>
            <person name="Lind A.E."/>
            <person name="van Eijk R."/>
            <person name="Schleper C."/>
            <person name="Guy L."/>
            <person name="Ettema T.J."/>
        </authorList>
    </citation>
    <scope>NUCLEOTIDE SEQUENCE</scope>
</reference>
<dbReference type="InterPro" id="IPR052349">
    <property type="entry name" value="Metallo-hydrolase_Enzymes"/>
</dbReference>
<dbReference type="Gene3D" id="2.30.40.10">
    <property type="entry name" value="Urease, subunit C, domain 1"/>
    <property type="match status" value="1"/>
</dbReference>
<dbReference type="GO" id="GO:0046872">
    <property type="term" value="F:metal ion binding"/>
    <property type="evidence" value="ECO:0007669"/>
    <property type="project" value="UniProtKB-KW"/>
</dbReference>
<dbReference type="InterPro" id="IPR006680">
    <property type="entry name" value="Amidohydro-rel"/>
</dbReference>
<dbReference type="InterPro" id="IPR032466">
    <property type="entry name" value="Metal_Hydrolase"/>
</dbReference>
<dbReference type="Pfam" id="PF01979">
    <property type="entry name" value="Amidohydro_1"/>
    <property type="match status" value="1"/>
</dbReference>
<evidence type="ECO:0000256" key="2">
    <source>
        <dbReference type="ARBA" id="ARBA00022801"/>
    </source>
</evidence>
<keyword evidence="2" id="KW-0378">Hydrolase</keyword>
<dbReference type="InterPro" id="IPR011059">
    <property type="entry name" value="Metal-dep_hydrolase_composite"/>
</dbReference>
<evidence type="ECO:0000256" key="1">
    <source>
        <dbReference type="ARBA" id="ARBA00022723"/>
    </source>
</evidence>
<accession>A0A0F9URN4</accession>
<organism evidence="5">
    <name type="scientific">marine sediment metagenome</name>
    <dbReference type="NCBI Taxonomy" id="412755"/>
    <lineage>
        <taxon>unclassified sequences</taxon>
        <taxon>metagenomes</taxon>
        <taxon>ecological metagenomes</taxon>
    </lineage>
</organism>
<comment type="caution">
    <text evidence="5">The sequence shown here is derived from an EMBL/GenBank/DDBJ whole genome shotgun (WGS) entry which is preliminary data.</text>
</comment>
<protein>
    <recommendedName>
        <fullName evidence="4">Amidohydrolase-related domain-containing protein</fullName>
    </recommendedName>
</protein>
<dbReference type="PANTHER" id="PTHR32027">
    <property type="entry name" value="CYTOSINE DEAMINASE"/>
    <property type="match status" value="1"/>
</dbReference>
<feature type="region of interest" description="Disordered" evidence="3">
    <location>
        <begin position="402"/>
        <end position="423"/>
    </location>
</feature>
<dbReference type="AlphaFoldDB" id="A0A0F9URN4"/>
<feature type="compositionally biased region" description="Basic and acidic residues" evidence="3">
    <location>
        <begin position="413"/>
        <end position="423"/>
    </location>
</feature>
<dbReference type="GO" id="GO:0016814">
    <property type="term" value="F:hydrolase activity, acting on carbon-nitrogen (but not peptide) bonds, in cyclic amidines"/>
    <property type="evidence" value="ECO:0007669"/>
    <property type="project" value="TreeGrafter"/>
</dbReference>
<gene>
    <name evidence="5" type="ORF">LCGC14_0498000</name>
</gene>
<keyword evidence="1" id="KW-0479">Metal-binding</keyword>
<dbReference type="CDD" id="cd01293">
    <property type="entry name" value="Bact_CD"/>
    <property type="match status" value="1"/>
</dbReference>
<evidence type="ECO:0000256" key="3">
    <source>
        <dbReference type="SAM" id="MobiDB-lite"/>
    </source>
</evidence>
<dbReference type="Gene3D" id="3.20.20.140">
    <property type="entry name" value="Metal-dependent hydrolases"/>
    <property type="match status" value="1"/>
</dbReference>
<dbReference type="SUPFAM" id="SSF51556">
    <property type="entry name" value="Metallo-dependent hydrolases"/>
    <property type="match status" value="1"/>
</dbReference>